<evidence type="ECO:0000256" key="4">
    <source>
        <dbReference type="ARBA" id="ARBA00023015"/>
    </source>
</evidence>
<evidence type="ECO:0000313" key="9">
    <source>
        <dbReference type="Proteomes" id="UP000649617"/>
    </source>
</evidence>
<keyword evidence="4" id="KW-0805">Transcription regulation</keyword>
<name>A0A812NCY5_SYMPI</name>
<dbReference type="GO" id="GO:0043565">
    <property type="term" value="F:sequence-specific DNA binding"/>
    <property type="evidence" value="ECO:0007669"/>
    <property type="project" value="TreeGrafter"/>
</dbReference>
<dbReference type="PROSITE" id="PS50931">
    <property type="entry name" value="HTH_LYSR"/>
    <property type="match status" value="1"/>
</dbReference>
<organism evidence="8 9">
    <name type="scientific">Symbiodinium pilosum</name>
    <name type="common">Dinoflagellate</name>
    <dbReference type="NCBI Taxonomy" id="2952"/>
    <lineage>
        <taxon>Eukaryota</taxon>
        <taxon>Sar</taxon>
        <taxon>Alveolata</taxon>
        <taxon>Dinophyceae</taxon>
        <taxon>Suessiales</taxon>
        <taxon>Symbiodiniaceae</taxon>
        <taxon>Symbiodinium</taxon>
    </lineage>
</organism>
<dbReference type="Pfam" id="PF03466">
    <property type="entry name" value="LysR_substrate"/>
    <property type="match status" value="1"/>
</dbReference>
<dbReference type="InterPro" id="IPR000847">
    <property type="entry name" value="LysR_HTH_N"/>
</dbReference>
<gene>
    <name evidence="8" type="primary">mauR</name>
    <name evidence="8" type="ORF">SPIL2461_LOCUS7211</name>
</gene>
<comment type="similarity">
    <text evidence="2">Belongs to the LysR transcriptional regulatory family.</text>
</comment>
<dbReference type="SUPFAM" id="SSF46785">
    <property type="entry name" value="Winged helix' DNA-binding domain"/>
    <property type="match status" value="1"/>
</dbReference>
<dbReference type="PANTHER" id="PTHR30537">
    <property type="entry name" value="HTH-TYPE TRANSCRIPTIONAL REGULATOR"/>
    <property type="match status" value="1"/>
</dbReference>
<evidence type="ECO:0000256" key="6">
    <source>
        <dbReference type="ARBA" id="ARBA00023163"/>
    </source>
</evidence>
<comment type="function">
    <text evidence="1">Trans-acting transcriptional regulator of RuBisCO genes (rbcL and rbcS) expression.</text>
</comment>
<protein>
    <recommendedName>
        <fullName evidence="3">Probable RuBisCO transcriptional regulator</fullName>
    </recommendedName>
</protein>
<dbReference type="AlphaFoldDB" id="A0A812NCY5"/>
<keyword evidence="6" id="KW-0804">Transcription</keyword>
<dbReference type="Gene3D" id="3.40.190.290">
    <property type="match status" value="1"/>
</dbReference>
<dbReference type="Gene3D" id="1.10.10.10">
    <property type="entry name" value="Winged helix-like DNA-binding domain superfamily/Winged helix DNA-binding domain"/>
    <property type="match status" value="1"/>
</dbReference>
<dbReference type="OrthoDB" id="10279589at2759"/>
<dbReference type="InterPro" id="IPR036390">
    <property type="entry name" value="WH_DNA-bd_sf"/>
</dbReference>
<evidence type="ECO:0000259" key="7">
    <source>
        <dbReference type="PROSITE" id="PS50931"/>
    </source>
</evidence>
<proteinExistence type="inferred from homology"/>
<dbReference type="InterPro" id="IPR036388">
    <property type="entry name" value="WH-like_DNA-bd_sf"/>
</dbReference>
<dbReference type="Proteomes" id="UP000649617">
    <property type="component" value="Unassembled WGS sequence"/>
</dbReference>
<evidence type="ECO:0000313" key="8">
    <source>
        <dbReference type="EMBL" id="CAE7314535.1"/>
    </source>
</evidence>
<evidence type="ECO:0000256" key="2">
    <source>
        <dbReference type="ARBA" id="ARBA00009437"/>
    </source>
</evidence>
<accession>A0A812NCY5</accession>
<feature type="domain" description="HTH lysR-type" evidence="7">
    <location>
        <begin position="1"/>
        <end position="58"/>
    </location>
</feature>
<dbReference type="InterPro" id="IPR058163">
    <property type="entry name" value="LysR-type_TF_proteobact-type"/>
</dbReference>
<keyword evidence="5" id="KW-0238">DNA-binding</keyword>
<dbReference type="GO" id="GO:0006351">
    <property type="term" value="P:DNA-templated transcription"/>
    <property type="evidence" value="ECO:0007669"/>
    <property type="project" value="TreeGrafter"/>
</dbReference>
<reference evidence="8" key="1">
    <citation type="submission" date="2021-02" db="EMBL/GenBank/DDBJ databases">
        <authorList>
            <person name="Dougan E. K."/>
            <person name="Rhodes N."/>
            <person name="Thang M."/>
            <person name="Chan C."/>
        </authorList>
    </citation>
    <scope>NUCLEOTIDE SEQUENCE</scope>
</reference>
<dbReference type="Pfam" id="PF00126">
    <property type="entry name" value="HTH_1"/>
    <property type="match status" value="1"/>
</dbReference>
<dbReference type="GO" id="GO:0003700">
    <property type="term" value="F:DNA-binding transcription factor activity"/>
    <property type="evidence" value="ECO:0007669"/>
    <property type="project" value="InterPro"/>
</dbReference>
<evidence type="ECO:0000256" key="1">
    <source>
        <dbReference type="ARBA" id="ARBA00003782"/>
    </source>
</evidence>
<dbReference type="PANTHER" id="PTHR30537:SF3">
    <property type="entry name" value="TRANSCRIPTIONAL REGULATORY PROTEIN"/>
    <property type="match status" value="1"/>
</dbReference>
<evidence type="ECO:0000256" key="5">
    <source>
        <dbReference type="ARBA" id="ARBA00023125"/>
    </source>
</evidence>
<dbReference type="SUPFAM" id="SSF53850">
    <property type="entry name" value="Periplasmic binding protein-like II"/>
    <property type="match status" value="1"/>
</dbReference>
<keyword evidence="9" id="KW-1185">Reference proteome</keyword>
<dbReference type="InterPro" id="IPR005119">
    <property type="entry name" value="LysR_subst-bd"/>
</dbReference>
<evidence type="ECO:0000256" key="3">
    <source>
        <dbReference type="ARBA" id="ARBA00018907"/>
    </source>
</evidence>
<comment type="caution">
    <text evidence="8">The sequence shown here is derived from an EMBL/GenBank/DDBJ whole genome shotgun (WGS) entry which is preliminary data.</text>
</comment>
<sequence length="303" mass="33978">MNWDDFRFFAAVARAGSVRGAAGELQVNPSTVTRRLEALESRLGVMLFLRTNTGLQITAEGADVARQIDVLGEQLNQLDAQLQGRNQRLEGKIRLAVPDVLAVSFVLADLAQFCEQYDEIELEIIPVHGNLDIANADVDVAILATETPPDTMVGRPLYQVAVAVYGSRKYIAEHDVSSEDAAGLAWIDWAARGEVMGFYASLRERYFAQSRVRIRCDQVFMQQTCIRVHMGVGVLPCYLSADQGQWPEPEQLQRLPQMPVQKSPTLWLLTHPELRNARRVQLLVSLLRDVFATRQQALLDDYL</sequence>
<dbReference type="EMBL" id="CAJNIZ010011113">
    <property type="protein sequence ID" value="CAE7314535.1"/>
    <property type="molecule type" value="Genomic_DNA"/>
</dbReference>